<feature type="transmembrane region" description="Helical" evidence="9">
    <location>
        <begin position="20"/>
        <end position="40"/>
    </location>
</feature>
<dbReference type="STRING" id="1184267.A11Q_732"/>
<dbReference type="GO" id="GO:0017038">
    <property type="term" value="P:protein import"/>
    <property type="evidence" value="ECO:0007669"/>
    <property type="project" value="TreeGrafter"/>
</dbReference>
<evidence type="ECO:0000256" key="2">
    <source>
        <dbReference type="ARBA" id="ARBA00022448"/>
    </source>
</evidence>
<dbReference type="KEGG" id="bex:A11Q_732"/>
<evidence type="ECO:0000313" key="11">
    <source>
        <dbReference type="EMBL" id="AGH94952.1"/>
    </source>
</evidence>
<evidence type="ECO:0000256" key="9">
    <source>
        <dbReference type="SAM" id="Phobius"/>
    </source>
</evidence>
<dbReference type="Proteomes" id="UP000012040">
    <property type="component" value="Chromosome"/>
</dbReference>
<sequence length="218" mass="23823">MNQLENVNPIARAFIEGGFVMYVILVIAVVTVILVVERFMALRSLRVDKKEFTDHIFKMIINGDMRQAVSFCDTKSTPLSNTVKAGLVQVMNKRPDEEVQVAMDAAVLREMPKLEGFTSFLAVLGNIAVLAGLLGTIIGMIGSFRGVAMADPATKAQLLSQGISHALNCTGFGLTVAIVAIVFYGLFQHMIQKAENEMLETSMSLLNLVSANRDKLRD</sequence>
<dbReference type="HOGENOM" id="CLU_053325_4_3_7"/>
<feature type="domain" description="MotA/TolQ/ExbB proton channel" evidence="10">
    <location>
        <begin position="77"/>
        <end position="198"/>
    </location>
</feature>
<keyword evidence="7 9" id="KW-0472">Membrane</keyword>
<keyword evidence="12" id="KW-1185">Reference proteome</keyword>
<evidence type="ECO:0000256" key="8">
    <source>
        <dbReference type="RuleBase" id="RU004057"/>
    </source>
</evidence>
<dbReference type="InterPro" id="IPR002898">
    <property type="entry name" value="MotA_ExbB_proton_chnl"/>
</dbReference>
<dbReference type="InterPro" id="IPR050790">
    <property type="entry name" value="ExbB/TolQ_transport"/>
</dbReference>
<dbReference type="Pfam" id="PF01618">
    <property type="entry name" value="MotA_ExbB"/>
    <property type="match status" value="1"/>
</dbReference>
<organism evidence="11 12">
    <name type="scientific">Pseudobdellovibrio exovorus JSS</name>
    <dbReference type="NCBI Taxonomy" id="1184267"/>
    <lineage>
        <taxon>Bacteria</taxon>
        <taxon>Pseudomonadati</taxon>
        <taxon>Bdellovibrionota</taxon>
        <taxon>Bdellovibrionia</taxon>
        <taxon>Bdellovibrionales</taxon>
        <taxon>Pseudobdellovibrionaceae</taxon>
        <taxon>Pseudobdellovibrio</taxon>
    </lineage>
</organism>
<proteinExistence type="inferred from homology"/>
<comment type="similarity">
    <text evidence="8">Belongs to the exbB/tolQ family.</text>
</comment>
<evidence type="ECO:0000259" key="10">
    <source>
        <dbReference type="Pfam" id="PF01618"/>
    </source>
</evidence>
<keyword evidence="3" id="KW-1003">Cell membrane</keyword>
<keyword evidence="6 9" id="KW-1133">Transmembrane helix</keyword>
<dbReference type="eggNOG" id="COG0811">
    <property type="taxonomic scope" value="Bacteria"/>
</dbReference>
<evidence type="ECO:0000256" key="4">
    <source>
        <dbReference type="ARBA" id="ARBA00022692"/>
    </source>
</evidence>
<name>M4V6F1_9BACT</name>
<dbReference type="AlphaFoldDB" id="M4V6F1"/>
<evidence type="ECO:0000256" key="1">
    <source>
        <dbReference type="ARBA" id="ARBA00004651"/>
    </source>
</evidence>
<protein>
    <submittedName>
        <fullName evidence="11">Adventurous gliding motility protein R</fullName>
    </submittedName>
</protein>
<evidence type="ECO:0000313" key="12">
    <source>
        <dbReference type="Proteomes" id="UP000012040"/>
    </source>
</evidence>
<dbReference type="PATRIC" id="fig|1184267.3.peg.741"/>
<evidence type="ECO:0000256" key="7">
    <source>
        <dbReference type="ARBA" id="ARBA00023136"/>
    </source>
</evidence>
<feature type="transmembrane region" description="Helical" evidence="9">
    <location>
        <begin position="162"/>
        <end position="187"/>
    </location>
</feature>
<keyword evidence="4 9" id="KW-0812">Transmembrane</keyword>
<evidence type="ECO:0000256" key="3">
    <source>
        <dbReference type="ARBA" id="ARBA00022475"/>
    </source>
</evidence>
<dbReference type="PANTHER" id="PTHR30625:SF15">
    <property type="entry name" value="BIOPOLYMER TRANSPORT PROTEIN EXBB"/>
    <property type="match status" value="1"/>
</dbReference>
<evidence type="ECO:0000256" key="5">
    <source>
        <dbReference type="ARBA" id="ARBA00022927"/>
    </source>
</evidence>
<dbReference type="EMBL" id="CP003537">
    <property type="protein sequence ID" value="AGH94952.1"/>
    <property type="molecule type" value="Genomic_DNA"/>
</dbReference>
<keyword evidence="5 8" id="KW-0653">Protein transport</keyword>
<gene>
    <name evidence="11" type="ORF">A11Q_732</name>
</gene>
<keyword evidence="2 8" id="KW-0813">Transport</keyword>
<reference evidence="11 12" key="1">
    <citation type="journal article" date="2013" name="ISME J.">
        <title>By their genes ye shall know them: genomic signatures of predatory bacteria.</title>
        <authorList>
            <person name="Pasternak Z."/>
            <person name="Pietrokovski S."/>
            <person name="Rotem O."/>
            <person name="Gophna U."/>
            <person name="Lurie-Weinberger M.N."/>
            <person name="Jurkevitch E."/>
        </authorList>
    </citation>
    <scope>NUCLEOTIDE SEQUENCE [LARGE SCALE GENOMIC DNA]</scope>
    <source>
        <strain evidence="11 12">JSS</strain>
    </source>
</reference>
<accession>M4V6F1</accession>
<feature type="transmembrane region" description="Helical" evidence="9">
    <location>
        <begin position="119"/>
        <end position="142"/>
    </location>
</feature>
<evidence type="ECO:0000256" key="6">
    <source>
        <dbReference type="ARBA" id="ARBA00022989"/>
    </source>
</evidence>
<dbReference type="RefSeq" id="WP_015469442.1">
    <property type="nucleotide sequence ID" value="NC_020813.1"/>
</dbReference>
<comment type="subcellular location">
    <subcellularLocation>
        <location evidence="1">Cell membrane</location>
        <topology evidence="1">Multi-pass membrane protein</topology>
    </subcellularLocation>
    <subcellularLocation>
        <location evidence="8">Membrane</location>
        <topology evidence="8">Multi-pass membrane protein</topology>
    </subcellularLocation>
</comment>
<dbReference type="PANTHER" id="PTHR30625">
    <property type="entry name" value="PROTEIN TOLQ"/>
    <property type="match status" value="1"/>
</dbReference>
<dbReference type="GO" id="GO:0005886">
    <property type="term" value="C:plasma membrane"/>
    <property type="evidence" value="ECO:0007669"/>
    <property type="project" value="UniProtKB-SubCell"/>
</dbReference>